<evidence type="ECO:0000259" key="6">
    <source>
        <dbReference type="Pfam" id="PF07731"/>
    </source>
</evidence>
<dbReference type="InterPro" id="IPR045087">
    <property type="entry name" value="Cu-oxidase_fam"/>
</dbReference>
<evidence type="ECO:0000256" key="1">
    <source>
        <dbReference type="ARBA" id="ARBA00010609"/>
    </source>
</evidence>
<evidence type="ECO:0000256" key="4">
    <source>
        <dbReference type="ARBA" id="ARBA00023008"/>
    </source>
</evidence>
<evidence type="ECO:0000259" key="5">
    <source>
        <dbReference type="Pfam" id="PF00394"/>
    </source>
</evidence>
<evidence type="ECO:0000256" key="3">
    <source>
        <dbReference type="ARBA" id="ARBA00023002"/>
    </source>
</evidence>
<sequence>MKMIMKQLIYAVSFGVFLLTASVLSTPLEKRSKVEWKSEPFKCDYDEEKLEGIVKWTITDSLSCEYDGCGERPVILVHRTGDCPNCNNFPAPTICAKPKQHIRIEVTNNLTKSKEATTIHWHGFLMKIEENTPFSDGVPAKTQCPIQYGEKFVYNFWASDEPGTHWYHSHYKPQRMDGLYGLNVNNIPPEDQALSATFEPVPHSVLINGKGQGVCKGKVEVTCTDAKDFHDLSEECATYRLRITNAGALIEYYFYIDGHKLQVIEVEGQKVNHEESKWVNRVPIHIWQRQTPNVRYNTPFTMFTDQNKDEPVTVGEAYAGASSSQSSSWNYSSNILILDERGDTIEVTLASADRISPSLPFGFRINIERAKCTYADMHDVREFCKKHGHFFEVIQTLEYLKDPIKYANPISRDTVTVPPKGTAIIRFKVDNPGVWAFHCHIEWHVEVGMMAQFVELPNEILGLKFPEEKKDWDNLCKNTATTAAS</sequence>
<dbReference type="Pfam" id="PF00394">
    <property type="entry name" value="Cu-oxidase"/>
    <property type="match status" value="1"/>
</dbReference>
<dbReference type="Proteomes" id="UP000789901">
    <property type="component" value="Unassembled WGS sequence"/>
</dbReference>
<accession>A0ABN7W1F0</accession>
<evidence type="ECO:0000313" key="8">
    <source>
        <dbReference type="EMBL" id="CAG8811331.1"/>
    </source>
</evidence>
<dbReference type="InterPro" id="IPR002355">
    <property type="entry name" value="Cu_oxidase_Cu_BS"/>
</dbReference>
<dbReference type="InterPro" id="IPR011707">
    <property type="entry name" value="Cu-oxidase-like_N"/>
</dbReference>
<keyword evidence="9" id="KW-1185">Reference proteome</keyword>
<feature type="non-terminal residue" evidence="8">
    <location>
        <position position="485"/>
    </location>
</feature>
<dbReference type="PROSITE" id="PS00080">
    <property type="entry name" value="MULTICOPPER_OXIDASE2"/>
    <property type="match status" value="1"/>
</dbReference>
<keyword evidence="3" id="KW-0560">Oxidoreductase</keyword>
<dbReference type="InterPro" id="IPR033138">
    <property type="entry name" value="Cu_oxidase_CS"/>
</dbReference>
<dbReference type="InterPro" id="IPR001117">
    <property type="entry name" value="Cu-oxidase_2nd"/>
</dbReference>
<feature type="domain" description="Plastocyanin-like" evidence="5">
    <location>
        <begin position="192"/>
        <end position="275"/>
    </location>
</feature>
<dbReference type="Gene3D" id="2.60.40.420">
    <property type="entry name" value="Cupredoxins - blue copper proteins"/>
    <property type="match status" value="3"/>
</dbReference>
<evidence type="ECO:0000259" key="7">
    <source>
        <dbReference type="Pfam" id="PF07732"/>
    </source>
</evidence>
<proteinExistence type="inferred from homology"/>
<dbReference type="InterPro" id="IPR011706">
    <property type="entry name" value="Cu-oxidase_C"/>
</dbReference>
<organism evidence="8 9">
    <name type="scientific">Gigaspora margarita</name>
    <dbReference type="NCBI Taxonomy" id="4874"/>
    <lineage>
        <taxon>Eukaryota</taxon>
        <taxon>Fungi</taxon>
        <taxon>Fungi incertae sedis</taxon>
        <taxon>Mucoromycota</taxon>
        <taxon>Glomeromycotina</taxon>
        <taxon>Glomeromycetes</taxon>
        <taxon>Diversisporales</taxon>
        <taxon>Gigasporaceae</taxon>
        <taxon>Gigaspora</taxon>
    </lineage>
</organism>
<reference evidence="8 9" key="1">
    <citation type="submission" date="2021-06" db="EMBL/GenBank/DDBJ databases">
        <authorList>
            <person name="Kallberg Y."/>
            <person name="Tangrot J."/>
            <person name="Rosling A."/>
        </authorList>
    </citation>
    <scope>NUCLEOTIDE SEQUENCE [LARGE SCALE GENOMIC DNA]</scope>
    <source>
        <strain evidence="8 9">120-4 pot B 10/14</strain>
    </source>
</reference>
<comment type="caution">
    <text evidence="8">The sequence shown here is derived from an EMBL/GenBank/DDBJ whole genome shotgun (WGS) entry which is preliminary data.</text>
</comment>
<protein>
    <submittedName>
        <fullName evidence="8">11992_t:CDS:1</fullName>
    </submittedName>
</protein>
<dbReference type="PROSITE" id="PS00079">
    <property type="entry name" value="MULTICOPPER_OXIDASE1"/>
    <property type="match status" value="1"/>
</dbReference>
<evidence type="ECO:0000256" key="2">
    <source>
        <dbReference type="ARBA" id="ARBA00022723"/>
    </source>
</evidence>
<dbReference type="PANTHER" id="PTHR11709">
    <property type="entry name" value="MULTI-COPPER OXIDASE"/>
    <property type="match status" value="1"/>
</dbReference>
<dbReference type="SUPFAM" id="SSF49503">
    <property type="entry name" value="Cupredoxins"/>
    <property type="match status" value="2"/>
</dbReference>
<name>A0ABN7W1F0_GIGMA</name>
<feature type="domain" description="Plastocyanin-like" evidence="7">
    <location>
        <begin position="87"/>
        <end position="182"/>
    </location>
</feature>
<gene>
    <name evidence="8" type="ORF">GMARGA_LOCUS25318</name>
</gene>
<evidence type="ECO:0000313" key="9">
    <source>
        <dbReference type="Proteomes" id="UP000789901"/>
    </source>
</evidence>
<dbReference type="EMBL" id="CAJVQB010027875">
    <property type="protein sequence ID" value="CAG8811331.1"/>
    <property type="molecule type" value="Genomic_DNA"/>
</dbReference>
<comment type="similarity">
    <text evidence="1">Belongs to the multicopper oxidase family.</text>
</comment>
<dbReference type="InterPro" id="IPR008972">
    <property type="entry name" value="Cupredoxin"/>
</dbReference>
<keyword evidence="4" id="KW-0186">Copper</keyword>
<dbReference type="PANTHER" id="PTHR11709:SF394">
    <property type="entry name" value="FI03373P-RELATED"/>
    <property type="match status" value="1"/>
</dbReference>
<dbReference type="Pfam" id="PF07732">
    <property type="entry name" value="Cu-oxidase_3"/>
    <property type="match status" value="1"/>
</dbReference>
<dbReference type="Pfam" id="PF07731">
    <property type="entry name" value="Cu-oxidase_2"/>
    <property type="match status" value="1"/>
</dbReference>
<keyword evidence="2" id="KW-0479">Metal-binding</keyword>
<feature type="domain" description="Plastocyanin-like" evidence="6">
    <location>
        <begin position="387"/>
        <end position="458"/>
    </location>
</feature>